<feature type="coiled-coil region" evidence="7">
    <location>
        <begin position="801"/>
        <end position="849"/>
    </location>
</feature>
<evidence type="ECO:0000256" key="9">
    <source>
        <dbReference type="SAM" id="Phobius"/>
    </source>
</evidence>
<dbReference type="CDD" id="cd16697">
    <property type="entry name" value="RING-CH-C4HC3_NFXL1"/>
    <property type="match status" value="1"/>
</dbReference>
<evidence type="ECO:0000313" key="11">
    <source>
        <dbReference type="EMBL" id="KAK7066648.1"/>
    </source>
</evidence>
<evidence type="ECO:0000256" key="2">
    <source>
        <dbReference type="ARBA" id="ARBA00022723"/>
    </source>
</evidence>
<dbReference type="InterPro" id="IPR034078">
    <property type="entry name" value="NFX1_fam"/>
</dbReference>
<comment type="caution">
    <text evidence="11">The sequence shown here is derived from an EMBL/GenBank/DDBJ whole genome shotgun (WGS) entry which is preliminary data.</text>
</comment>
<evidence type="ECO:0000256" key="3">
    <source>
        <dbReference type="ARBA" id="ARBA00022737"/>
    </source>
</evidence>
<keyword evidence="9" id="KW-0472">Membrane</keyword>
<feature type="compositionally biased region" description="Basic residues" evidence="8">
    <location>
        <begin position="1"/>
        <end position="17"/>
    </location>
</feature>
<dbReference type="InterPro" id="IPR000967">
    <property type="entry name" value="Znf_NFX1"/>
</dbReference>
<protein>
    <submittedName>
        <fullName evidence="11">NF-X1-type zinc finger protein nfxl1</fullName>
    </submittedName>
</protein>
<evidence type="ECO:0000256" key="8">
    <source>
        <dbReference type="SAM" id="MobiDB-lite"/>
    </source>
</evidence>
<dbReference type="GO" id="GO:0008270">
    <property type="term" value="F:zinc ion binding"/>
    <property type="evidence" value="ECO:0007669"/>
    <property type="project" value="UniProtKB-KW"/>
</dbReference>
<evidence type="ECO:0000256" key="5">
    <source>
        <dbReference type="ARBA" id="ARBA00022833"/>
    </source>
</evidence>
<name>A0AAN8WQW6_HALRR</name>
<sequence length="880" mass="99223">MSGHGQRGRGQRGRGRGGRSWGGTEGFWDIPKSRGTASRGRGRAQSTDNNASLEEETRAGERKFADACREIQENVEKYIAKHQFVDEESEEEEEDDLEEDGILDKWYKGYEREGESCRTDQFLRDACKTGAHVCLICINNIKRTDAIWSCVECFCSFHMSCVQKWAKDSIFQLAEAHLETNPHFDKSTLKWCCPKCRSEYGQSLIPRRYVCFCGKQEDPKYDPWIVPHSCGETCRKKLKPECGHSCLLLCHPGPCPPCPITVNIKCHCNRQPAQTRRCSSKYWSCCQPCGKKLSCGQHTCEDPCHAGDCNPCPRKSLQPCSCGNEKQMRLCADPAWQCDKVCGKRHSCGHHVCQAVCHKGACGECPSSGERTCPCGKTSHILPCTEKIPTCGDTCGKELSCGSHFCADRCHKGACSSCLQFRLKKCRCGAREKEMVCSKEFTCEIKCKTLKDCRRHNCSRKCCDGKCAPCENVCGRTLSCRNHKCKSRCHPGPCYPCNLTHQVKCYCKTTFITVPCGREKTVSPPKCSLLCRIPPSCHHPTREKHKCHFGNCPQCKMTCGRHLNCGHACPSSCHDAVPVKIVSNKKREAWEPIIPPRIEIKKKPCPPCTIPVPTTCFGNHETVNWPCHDVRPHSCGRKCGRRLACSNHTCNLECHAVNEARNEIDAGKNCPPCEVGCSKPRPDGCNHKCNRPCHRGECAKCAQLVKFKCHCGLNNLYQECHILTAATTDKDALNSCKNQCNKTISCGHRCTKDCHSGSCSEPEKCRKRVPLRCACKRIKKDFLCTLVVAGEAKLECDSVCLEKKKATEEEERRKKEGEEEKKRLEYENFEKLAENRKNKRRNRRRVDSEAEKSSWKDYWFIFLAVFVIFCGCIIYSLSLQ</sequence>
<evidence type="ECO:0000259" key="10">
    <source>
        <dbReference type="PROSITE" id="PS50089"/>
    </source>
</evidence>
<feature type="domain" description="RING-type" evidence="10">
    <location>
        <begin position="134"/>
        <end position="197"/>
    </location>
</feature>
<keyword evidence="12" id="KW-1185">Reference proteome</keyword>
<dbReference type="Pfam" id="PF01422">
    <property type="entry name" value="zf-NF-X1"/>
    <property type="match status" value="11"/>
</dbReference>
<accession>A0AAN8WQW6</accession>
<dbReference type="AlphaFoldDB" id="A0AAN8WQW6"/>
<feature type="transmembrane region" description="Helical" evidence="9">
    <location>
        <begin position="858"/>
        <end position="877"/>
    </location>
</feature>
<dbReference type="SMART" id="SM00438">
    <property type="entry name" value="ZnF_NFX"/>
    <property type="match status" value="11"/>
</dbReference>
<evidence type="ECO:0000256" key="4">
    <source>
        <dbReference type="ARBA" id="ARBA00022771"/>
    </source>
</evidence>
<evidence type="ECO:0000256" key="1">
    <source>
        <dbReference type="ARBA" id="ARBA00007269"/>
    </source>
</evidence>
<keyword evidence="7" id="KW-0175">Coiled coil</keyword>
<keyword evidence="4 6" id="KW-0863">Zinc-finger</keyword>
<evidence type="ECO:0000313" key="12">
    <source>
        <dbReference type="Proteomes" id="UP001381693"/>
    </source>
</evidence>
<comment type="similarity">
    <text evidence="1">Belongs to the NFX1 family.</text>
</comment>
<keyword evidence="9" id="KW-1133">Transmembrane helix</keyword>
<evidence type="ECO:0000256" key="7">
    <source>
        <dbReference type="SAM" id="Coils"/>
    </source>
</evidence>
<dbReference type="PANTHER" id="PTHR12360:SF1">
    <property type="entry name" value="NF-X1-TYPE ZINC FINGER PROTEIN NFXL1"/>
    <property type="match status" value="1"/>
</dbReference>
<dbReference type="InterPro" id="IPR001841">
    <property type="entry name" value="Znf_RING"/>
</dbReference>
<keyword evidence="9" id="KW-0812">Transmembrane</keyword>
<keyword evidence="2" id="KW-0479">Metal-binding</keyword>
<gene>
    <name evidence="11" type="primary">NFXL1</name>
    <name evidence="11" type="ORF">SK128_023149</name>
</gene>
<dbReference type="Proteomes" id="UP001381693">
    <property type="component" value="Unassembled WGS sequence"/>
</dbReference>
<dbReference type="GO" id="GO:0000977">
    <property type="term" value="F:RNA polymerase II transcription regulatory region sequence-specific DNA binding"/>
    <property type="evidence" value="ECO:0007669"/>
    <property type="project" value="TreeGrafter"/>
</dbReference>
<keyword evidence="3" id="KW-0677">Repeat</keyword>
<evidence type="ECO:0000256" key="6">
    <source>
        <dbReference type="PROSITE-ProRule" id="PRU00175"/>
    </source>
</evidence>
<dbReference type="CDD" id="cd06008">
    <property type="entry name" value="NF-X1-zinc-finger"/>
    <property type="match status" value="4"/>
</dbReference>
<organism evidence="11 12">
    <name type="scientific">Halocaridina rubra</name>
    <name type="common">Hawaiian red shrimp</name>
    <dbReference type="NCBI Taxonomy" id="373956"/>
    <lineage>
        <taxon>Eukaryota</taxon>
        <taxon>Metazoa</taxon>
        <taxon>Ecdysozoa</taxon>
        <taxon>Arthropoda</taxon>
        <taxon>Crustacea</taxon>
        <taxon>Multicrustacea</taxon>
        <taxon>Malacostraca</taxon>
        <taxon>Eumalacostraca</taxon>
        <taxon>Eucarida</taxon>
        <taxon>Decapoda</taxon>
        <taxon>Pleocyemata</taxon>
        <taxon>Caridea</taxon>
        <taxon>Atyoidea</taxon>
        <taxon>Atyidae</taxon>
        <taxon>Halocaridina</taxon>
    </lineage>
</organism>
<dbReference type="PROSITE" id="PS50089">
    <property type="entry name" value="ZF_RING_2"/>
    <property type="match status" value="1"/>
</dbReference>
<feature type="region of interest" description="Disordered" evidence="8">
    <location>
        <begin position="1"/>
        <end position="61"/>
    </location>
</feature>
<dbReference type="GO" id="GO:0000981">
    <property type="term" value="F:DNA-binding transcription factor activity, RNA polymerase II-specific"/>
    <property type="evidence" value="ECO:0007669"/>
    <property type="project" value="TreeGrafter"/>
</dbReference>
<proteinExistence type="inferred from homology"/>
<reference evidence="11 12" key="1">
    <citation type="submission" date="2023-11" db="EMBL/GenBank/DDBJ databases">
        <title>Halocaridina rubra genome assembly.</title>
        <authorList>
            <person name="Smith C."/>
        </authorList>
    </citation>
    <scope>NUCLEOTIDE SEQUENCE [LARGE SCALE GENOMIC DNA]</scope>
    <source>
        <strain evidence="11">EP-1</strain>
        <tissue evidence="11">Whole</tissue>
    </source>
</reference>
<dbReference type="PANTHER" id="PTHR12360">
    <property type="entry name" value="NUCLEAR TRANSCRIPTION FACTOR, X-BOX BINDING 1 NFX1"/>
    <property type="match status" value="1"/>
</dbReference>
<dbReference type="EMBL" id="JAXCGZ010019086">
    <property type="protein sequence ID" value="KAK7066648.1"/>
    <property type="molecule type" value="Genomic_DNA"/>
</dbReference>
<dbReference type="GO" id="GO:0005634">
    <property type="term" value="C:nucleus"/>
    <property type="evidence" value="ECO:0007669"/>
    <property type="project" value="InterPro"/>
</dbReference>
<keyword evidence="5" id="KW-0862">Zinc</keyword>